<keyword evidence="3" id="KW-1133">Transmembrane helix</keyword>
<keyword evidence="3" id="KW-0812">Transmembrane</keyword>
<dbReference type="Gene3D" id="2.60.40.10">
    <property type="entry name" value="Immunoglobulins"/>
    <property type="match status" value="4"/>
</dbReference>
<feature type="domain" description="Ig-like" evidence="4">
    <location>
        <begin position="175"/>
        <end position="254"/>
    </location>
</feature>
<evidence type="ECO:0000256" key="2">
    <source>
        <dbReference type="SAM" id="MobiDB-lite"/>
    </source>
</evidence>
<dbReference type="InterPro" id="IPR003599">
    <property type="entry name" value="Ig_sub"/>
</dbReference>
<dbReference type="InParanoid" id="A0A6J2R9H5"/>
<evidence type="ECO:0000259" key="4">
    <source>
        <dbReference type="PROSITE" id="PS50835"/>
    </source>
</evidence>
<dbReference type="Pfam" id="PF00047">
    <property type="entry name" value="ig"/>
    <property type="match status" value="1"/>
</dbReference>
<dbReference type="PROSITE" id="PS50835">
    <property type="entry name" value="IG_LIKE"/>
    <property type="match status" value="2"/>
</dbReference>
<feature type="region of interest" description="Disordered" evidence="2">
    <location>
        <begin position="1"/>
        <end position="22"/>
    </location>
</feature>
<feature type="domain" description="Ig-like" evidence="4">
    <location>
        <begin position="391"/>
        <end position="461"/>
    </location>
</feature>
<feature type="region of interest" description="Disordered" evidence="2">
    <location>
        <begin position="326"/>
        <end position="348"/>
    </location>
</feature>
<keyword evidence="5" id="KW-1185">Reference proteome</keyword>
<organism evidence="5 6">
    <name type="scientific">Cottoperca gobio</name>
    <name type="common">Frogmouth</name>
    <name type="synonym">Aphritis gobio</name>
    <dbReference type="NCBI Taxonomy" id="56716"/>
    <lineage>
        <taxon>Eukaryota</taxon>
        <taxon>Metazoa</taxon>
        <taxon>Chordata</taxon>
        <taxon>Craniata</taxon>
        <taxon>Vertebrata</taxon>
        <taxon>Euteleostomi</taxon>
        <taxon>Actinopterygii</taxon>
        <taxon>Neopterygii</taxon>
        <taxon>Teleostei</taxon>
        <taxon>Neoteleostei</taxon>
        <taxon>Acanthomorphata</taxon>
        <taxon>Eupercaria</taxon>
        <taxon>Perciformes</taxon>
        <taxon>Notothenioidei</taxon>
        <taxon>Bovichtidae</taxon>
        <taxon>Cottoperca</taxon>
    </lineage>
</organism>
<dbReference type="Proteomes" id="UP000504630">
    <property type="component" value="Chromosome 16"/>
</dbReference>
<dbReference type="SMART" id="SM00409">
    <property type="entry name" value="IG"/>
    <property type="match status" value="4"/>
</dbReference>
<protein>
    <submittedName>
        <fullName evidence="6">LOW QUALITY PROTEIN: T-cell surface glycoprotein CD4-like</fullName>
    </submittedName>
</protein>
<accession>A0A6J2R9H5</accession>
<reference evidence="6" key="1">
    <citation type="submission" date="2025-08" db="UniProtKB">
        <authorList>
            <consortium name="RefSeq"/>
        </authorList>
    </citation>
    <scope>IDENTIFICATION</scope>
</reference>
<dbReference type="GeneID" id="115021281"/>
<keyword evidence="3" id="KW-0472">Membrane</keyword>
<name>A0A6J2R9H5_COTGO</name>
<gene>
    <name evidence="6" type="primary">LOC115021281</name>
</gene>
<feature type="transmembrane region" description="Helical" evidence="3">
    <location>
        <begin position="470"/>
        <end position="494"/>
    </location>
</feature>
<dbReference type="AlphaFoldDB" id="A0A6J2R9H5"/>
<dbReference type="InterPro" id="IPR013783">
    <property type="entry name" value="Ig-like_fold"/>
</dbReference>
<dbReference type="PANTHER" id="PTHR11422:SF0">
    <property type="entry name" value="T-CELL SURFACE GLYCOPROTEIN CD4"/>
    <property type="match status" value="1"/>
</dbReference>
<sequence>MPRDIHLMGSSKTTLNEPPIGDEGGATTLKKSLFDKYSTFPPDSLNTEDTQQHTRVTEMKNLLVLLVAALASATGAEEVIYAQVGDTVALKPPQGINLQKYYLYWMFGKEDGLQLAWRNTLNGDWTTQEELWRNMSLRSDNSLVLKHIQREHFGTFFLKKKFSVGETSITSFKLLKLTVTVDPPSPLLPGDSLSLSCNAEPLQGHKSPEIHWLNPRGETKTGRVTLRATSQDNGRWTCVVTNDDKVNEAKVSVTVVDLSPAPLRPQYTSESLSLTVPCSLPAHISWGQIKAKDIKEIHWHFTPRAGSSPQRLFSLSLEDPLTWRADQPRGLRPVSDPKKGDLSLTRNRGREDDAGEYVCALEFKNGVTVHRTVHVKVLRVASSPGTHLISGQQLNLTCGLGHPLPSDLRLKWSPPEQSSLLLTPDRHAAHITVPEVGTGDGGKWRCELWQSDERLTSAEITLKIDPKLSVWMLVVICSITVIVILLLVLVFILCRRRKQKRRHLRRQLCQCKTPKPKGFYRT</sequence>
<proteinExistence type="predicted"/>
<dbReference type="KEGG" id="cgob:115021281"/>
<dbReference type="RefSeq" id="XP_029307463.1">
    <property type="nucleotide sequence ID" value="XM_029451603.1"/>
</dbReference>
<dbReference type="SUPFAM" id="SSF48726">
    <property type="entry name" value="Immunoglobulin"/>
    <property type="match status" value="4"/>
</dbReference>
<evidence type="ECO:0000256" key="1">
    <source>
        <dbReference type="ARBA" id="ARBA00023319"/>
    </source>
</evidence>
<dbReference type="OrthoDB" id="8657369at2759"/>
<dbReference type="InterPro" id="IPR013151">
    <property type="entry name" value="Immunoglobulin_dom"/>
</dbReference>
<dbReference type="PANTHER" id="PTHR11422">
    <property type="entry name" value="T-CELL SURFACE GLYCOPROTEIN CD4"/>
    <property type="match status" value="1"/>
</dbReference>
<evidence type="ECO:0000256" key="3">
    <source>
        <dbReference type="SAM" id="Phobius"/>
    </source>
</evidence>
<evidence type="ECO:0000313" key="6">
    <source>
        <dbReference type="RefSeq" id="XP_029307463.1"/>
    </source>
</evidence>
<dbReference type="InterPro" id="IPR007110">
    <property type="entry name" value="Ig-like_dom"/>
</dbReference>
<keyword evidence="1" id="KW-0393">Immunoglobulin domain</keyword>
<dbReference type="InterPro" id="IPR036179">
    <property type="entry name" value="Ig-like_dom_sf"/>
</dbReference>
<evidence type="ECO:0000313" key="5">
    <source>
        <dbReference type="Proteomes" id="UP000504630"/>
    </source>
</evidence>